<comment type="similarity">
    <text evidence="1">Belongs to the SIKE family.</text>
</comment>
<dbReference type="Proteomes" id="UP000192247">
    <property type="component" value="Unassembled WGS sequence"/>
</dbReference>
<sequence length="80" mass="8992">MSSQNITTVIDSVKQLVSNLRQDDISLDKLHIDAMAILRKLETMKEYTDEVSHIESVAKPTNSRGALIAAIQQENRQIKV</sequence>
<dbReference type="OrthoDB" id="21214at2759"/>
<name>A0A1V9XQA8_9ACAR</name>
<dbReference type="AlphaFoldDB" id="A0A1V9XQA8"/>
<keyword evidence="4" id="KW-1185">Reference proteome</keyword>
<dbReference type="PANTHER" id="PTHR12186">
    <property type="entry name" value="SIKE FAMILY MEMBER"/>
    <property type="match status" value="1"/>
</dbReference>
<evidence type="ECO:0000256" key="1">
    <source>
        <dbReference type="ARBA" id="ARBA00005537"/>
    </source>
</evidence>
<reference evidence="3 4" key="1">
    <citation type="journal article" date="2017" name="Gigascience">
        <title>Draft genome of the honey bee ectoparasitic mite, Tropilaelaps mercedesae, is shaped by the parasitic life history.</title>
        <authorList>
            <person name="Dong X."/>
            <person name="Armstrong S.D."/>
            <person name="Xia D."/>
            <person name="Makepeace B.L."/>
            <person name="Darby A.C."/>
            <person name="Kadowaki T."/>
        </authorList>
    </citation>
    <scope>NUCLEOTIDE SEQUENCE [LARGE SCALE GENOMIC DNA]</scope>
    <source>
        <strain evidence="3">Wuxi-XJTLU</strain>
    </source>
</reference>
<proteinExistence type="inferred from homology"/>
<evidence type="ECO:0000256" key="2">
    <source>
        <dbReference type="ARBA" id="ARBA00023054"/>
    </source>
</evidence>
<evidence type="ECO:0000313" key="3">
    <source>
        <dbReference type="EMBL" id="OQR75675.1"/>
    </source>
</evidence>
<comment type="caution">
    <text evidence="3">The sequence shown here is derived from an EMBL/GenBank/DDBJ whole genome shotgun (WGS) entry which is preliminary data.</text>
</comment>
<dbReference type="EMBL" id="MNPL01005996">
    <property type="protein sequence ID" value="OQR75675.1"/>
    <property type="molecule type" value="Genomic_DNA"/>
</dbReference>
<dbReference type="InParanoid" id="A0A1V9XQA8"/>
<accession>A0A1V9XQA8</accession>
<gene>
    <name evidence="3" type="ORF">BIW11_08265</name>
</gene>
<dbReference type="PANTHER" id="PTHR12186:SF2">
    <property type="entry name" value="FGFR1 ONCOGENE PARTNER 2 HOMOLOG"/>
    <property type="match status" value="1"/>
</dbReference>
<dbReference type="InterPro" id="IPR008555">
    <property type="entry name" value="SIKE"/>
</dbReference>
<organism evidence="3 4">
    <name type="scientific">Tropilaelaps mercedesae</name>
    <dbReference type="NCBI Taxonomy" id="418985"/>
    <lineage>
        <taxon>Eukaryota</taxon>
        <taxon>Metazoa</taxon>
        <taxon>Ecdysozoa</taxon>
        <taxon>Arthropoda</taxon>
        <taxon>Chelicerata</taxon>
        <taxon>Arachnida</taxon>
        <taxon>Acari</taxon>
        <taxon>Parasitiformes</taxon>
        <taxon>Mesostigmata</taxon>
        <taxon>Gamasina</taxon>
        <taxon>Dermanyssoidea</taxon>
        <taxon>Laelapidae</taxon>
        <taxon>Tropilaelaps</taxon>
    </lineage>
</organism>
<protein>
    <submittedName>
        <fullName evidence="3">FGFR1 oncogene partner 2-like</fullName>
    </submittedName>
</protein>
<keyword evidence="2" id="KW-0175">Coiled coil</keyword>
<dbReference type="Pfam" id="PF05769">
    <property type="entry name" value="SIKE"/>
    <property type="match status" value="1"/>
</dbReference>
<evidence type="ECO:0000313" key="4">
    <source>
        <dbReference type="Proteomes" id="UP000192247"/>
    </source>
</evidence>